<name>A0A382GLB3_9ZZZZ</name>
<feature type="non-terminal residue" evidence="2">
    <location>
        <position position="1"/>
    </location>
</feature>
<dbReference type="EMBL" id="UINC01056108">
    <property type="protein sequence ID" value="SVB75749.1"/>
    <property type="molecule type" value="Genomic_DNA"/>
</dbReference>
<feature type="domain" description="Sliding clamp C-terminal" evidence="1">
    <location>
        <begin position="125"/>
        <end position="224"/>
    </location>
</feature>
<dbReference type="InterPro" id="IPR046389">
    <property type="entry name" value="Sliding_clamp_T4"/>
</dbReference>
<evidence type="ECO:0000313" key="2">
    <source>
        <dbReference type="EMBL" id="SVB75749.1"/>
    </source>
</evidence>
<accession>A0A382GLB3</accession>
<dbReference type="HAMAP" id="MF_04161">
    <property type="entry name" value="Sliding_clamp_T4"/>
    <property type="match status" value="1"/>
</dbReference>
<gene>
    <name evidence="2" type="ORF">METZ01_LOCUS228603</name>
</gene>
<evidence type="ECO:0000259" key="1">
    <source>
        <dbReference type="Pfam" id="PF09116"/>
    </source>
</evidence>
<proteinExistence type="inferred from homology"/>
<dbReference type="GO" id="GO:0039693">
    <property type="term" value="P:viral DNA genome replication"/>
    <property type="evidence" value="ECO:0007669"/>
    <property type="project" value="InterPro"/>
</dbReference>
<dbReference type="Pfam" id="PF09116">
    <property type="entry name" value="gp45-slide_C"/>
    <property type="match status" value="1"/>
</dbReference>
<reference evidence="2" key="1">
    <citation type="submission" date="2018-05" db="EMBL/GenBank/DDBJ databases">
        <authorList>
            <person name="Lanie J.A."/>
            <person name="Ng W.-L."/>
            <person name="Kazmierczak K.M."/>
            <person name="Andrzejewski T.M."/>
            <person name="Davidsen T.M."/>
            <person name="Wayne K.J."/>
            <person name="Tettelin H."/>
            <person name="Glass J.I."/>
            <person name="Rusch D."/>
            <person name="Podicherti R."/>
            <person name="Tsui H.-C.T."/>
            <person name="Winkler M.E."/>
        </authorList>
    </citation>
    <scope>NUCLEOTIDE SEQUENCE</scope>
</reference>
<sequence length="230" mass="25951">VDKTNTRRYMKFTDNTIGLLKNFSAINTNLQFTTGNVIKTISPQKNILARVEVEEHFPQDFAIYDLNKFLGAISLFDKPEIEVDETKLIIQSNGNRLNYVLADPSMIVAPPEKQIELPSEDINFKLSKTNLDSVIRAAQVLSLPELVFSGDKEKIRLVATDMNNDSCDEYDVVVGETDKTFKMVFKIENMKMMSGDYDVVVSSKGISHFKNANSNLEYWIATEASSNFEG</sequence>
<dbReference type="InterPro" id="IPR046938">
    <property type="entry name" value="DNA_clamp_sf"/>
</dbReference>
<protein>
    <recommendedName>
        <fullName evidence="1">Sliding clamp C-terminal domain-containing protein</fullName>
    </recommendedName>
</protein>
<dbReference type="SUPFAM" id="SSF55979">
    <property type="entry name" value="DNA clamp"/>
    <property type="match status" value="2"/>
</dbReference>
<organism evidence="2">
    <name type="scientific">marine metagenome</name>
    <dbReference type="NCBI Taxonomy" id="408172"/>
    <lineage>
        <taxon>unclassified sequences</taxon>
        <taxon>metagenomes</taxon>
        <taxon>ecological metagenomes</taxon>
    </lineage>
</organism>
<dbReference type="InterPro" id="IPR015200">
    <property type="entry name" value="Sliding_clamp_C"/>
</dbReference>
<dbReference type="Gene3D" id="3.70.10.10">
    <property type="match status" value="1"/>
</dbReference>
<dbReference type="AlphaFoldDB" id="A0A382GLB3"/>
<dbReference type="GO" id="GO:0030337">
    <property type="term" value="F:DNA polymerase processivity factor activity"/>
    <property type="evidence" value="ECO:0007669"/>
    <property type="project" value="InterPro"/>
</dbReference>